<reference evidence="4 5" key="1">
    <citation type="submission" date="2018-01" db="EMBL/GenBank/DDBJ databases">
        <authorList>
            <person name="Gaut B.S."/>
            <person name="Morton B.R."/>
            <person name="Clegg M.T."/>
            <person name="Duvall M.R."/>
        </authorList>
    </citation>
    <scope>NUCLEOTIDE SEQUENCE [LARGE SCALE GENOMIC DNA]</scope>
    <source>
        <strain evidence="4 5">HR-AY</strain>
    </source>
</reference>
<proteinExistence type="predicted"/>
<dbReference type="Proteomes" id="UP000237310">
    <property type="component" value="Unassembled WGS sequence"/>
</dbReference>
<comment type="caution">
    <text evidence="4">The sequence shown here is derived from an EMBL/GenBank/DDBJ whole genome shotgun (WGS) entry which is preliminary data.</text>
</comment>
<feature type="chain" id="PRO_5015658309" description="DUF6383 domain-containing protein" evidence="2">
    <location>
        <begin position="37"/>
        <end position="271"/>
    </location>
</feature>
<keyword evidence="1 2" id="KW-0732">Signal</keyword>
<accession>A0A2S5AEQ8</accession>
<feature type="signal peptide" evidence="2">
    <location>
        <begin position="1"/>
        <end position="36"/>
    </location>
</feature>
<dbReference type="InterPro" id="IPR045963">
    <property type="entry name" value="DUF6383"/>
</dbReference>
<name>A0A2S5AEQ8_9FLAO</name>
<dbReference type="OrthoDB" id="1425128at2"/>
<evidence type="ECO:0000259" key="3">
    <source>
        <dbReference type="Pfam" id="PF19910"/>
    </source>
</evidence>
<evidence type="ECO:0000256" key="2">
    <source>
        <dbReference type="SAM" id="SignalP"/>
    </source>
</evidence>
<dbReference type="EMBL" id="PQVG01000002">
    <property type="protein sequence ID" value="POY40789.1"/>
    <property type="molecule type" value="Genomic_DNA"/>
</dbReference>
<dbReference type="NCBIfam" id="TIGR04183">
    <property type="entry name" value="Por_Secre_tail"/>
    <property type="match status" value="1"/>
</dbReference>
<evidence type="ECO:0000313" key="4">
    <source>
        <dbReference type="EMBL" id="POY40789.1"/>
    </source>
</evidence>
<protein>
    <recommendedName>
        <fullName evidence="3">DUF6383 domain-containing protein</fullName>
    </recommendedName>
</protein>
<dbReference type="Pfam" id="PF19910">
    <property type="entry name" value="DUF6383"/>
    <property type="match status" value="1"/>
</dbReference>
<dbReference type="AlphaFoldDB" id="A0A2S5AEQ8"/>
<keyword evidence="5" id="KW-1185">Reference proteome</keyword>
<evidence type="ECO:0000313" key="5">
    <source>
        <dbReference type="Proteomes" id="UP000237310"/>
    </source>
</evidence>
<sequence>MQSITNFYKPIKPFIMKKTLLLFTFAMLSITTMTIAQNRTWEIGTTSTSWPADLAQMTTGTQEINGLTVAAVSATFGGMAVAPASIVFSDGYDPENEWKSNGNSSITGALPARRYFSFPVTGPSTIKVWFRVNGTGARACLISDGTNILGQMTDEDSTKPLLLTVSYTGAAGTIYVYSNSSINYHKIAVTDGVLSNKNFQKDLDITVFAKDSKIYLSNIKSTTKVNVYNVLGSLVKTAQVDADSSLDINSGIYIVNAKSADGEKSVKVIVQ</sequence>
<gene>
    <name evidence="4" type="ORF">C3L50_04645</name>
</gene>
<dbReference type="InterPro" id="IPR026444">
    <property type="entry name" value="Secre_tail"/>
</dbReference>
<organism evidence="4 5">
    <name type="scientific">Flavobacterium alvei</name>
    <dbReference type="NCBI Taxonomy" id="2080416"/>
    <lineage>
        <taxon>Bacteria</taxon>
        <taxon>Pseudomonadati</taxon>
        <taxon>Bacteroidota</taxon>
        <taxon>Flavobacteriia</taxon>
        <taxon>Flavobacteriales</taxon>
        <taxon>Flavobacteriaceae</taxon>
        <taxon>Flavobacterium</taxon>
    </lineage>
</organism>
<evidence type="ECO:0000256" key="1">
    <source>
        <dbReference type="ARBA" id="ARBA00022729"/>
    </source>
</evidence>
<feature type="domain" description="DUF6383" evidence="3">
    <location>
        <begin position="195"/>
        <end position="270"/>
    </location>
</feature>